<dbReference type="CDD" id="cd12914">
    <property type="entry name" value="PDC1_DGC_like"/>
    <property type="match status" value="1"/>
</dbReference>
<name>B3PCF0_CELJU</name>
<evidence type="ECO:0000313" key="2">
    <source>
        <dbReference type="EMBL" id="ACE83522.1"/>
    </source>
</evidence>
<evidence type="ECO:0000256" key="1">
    <source>
        <dbReference type="SAM" id="Phobius"/>
    </source>
</evidence>
<dbReference type="SUPFAM" id="SSF103190">
    <property type="entry name" value="Sensory domain-like"/>
    <property type="match status" value="1"/>
</dbReference>
<keyword evidence="3" id="KW-1185">Reference proteome</keyword>
<dbReference type="KEGG" id="cja:CJA_1267"/>
<keyword evidence="1" id="KW-0472">Membrane</keyword>
<feature type="transmembrane region" description="Helical" evidence="1">
    <location>
        <begin position="169"/>
        <end position="187"/>
    </location>
</feature>
<feature type="transmembrane region" description="Helical" evidence="1">
    <location>
        <begin position="207"/>
        <end position="228"/>
    </location>
</feature>
<dbReference type="RefSeq" id="WP_012486904.1">
    <property type="nucleotide sequence ID" value="NC_010995.1"/>
</dbReference>
<evidence type="ECO:0000313" key="3">
    <source>
        <dbReference type="Proteomes" id="UP000001036"/>
    </source>
</evidence>
<accession>B3PCF0</accession>
<keyword evidence="1" id="KW-0812">Transmembrane</keyword>
<dbReference type="AlphaFoldDB" id="B3PCF0"/>
<feature type="transmembrane region" description="Helical" evidence="1">
    <location>
        <begin position="248"/>
        <end position="268"/>
    </location>
</feature>
<dbReference type="InterPro" id="IPR029151">
    <property type="entry name" value="Sensor-like_sf"/>
</dbReference>
<sequence>MTPRNYLYLLQKYDEYQPQIERLLESIITSLPPLKLHNANELMQKKVEQLHQSYPFVELLYCIDEHGNQVTESAAAPNIADSKRREPGLGSDRSNRVYYTSARDNNRALTVTQPYLSSATQQLAISAVQRFNSDKGDVRYLVINFNLEKLITFLNGDALRLRVHPLFQVVYGIIGLMLVLVSGLLIFSAGKSLFDVVYEHTNTATQAFHLVILVTLGLAIFDLGKTILEEEVLLHKDIHHTDSTRRTISRFMSAIVIAVSIESLLLMFKSLLGDPTHLNSAVLMLFAAVALLVGLGIYLRLTTDRVKDKRQGRDIV</sequence>
<reference evidence="2 3" key="1">
    <citation type="journal article" date="2008" name="J. Bacteriol.">
        <title>Insights into plant cell wall degradation from the genome sequence of the soil bacterium Cellvibrio japonicus.</title>
        <authorList>
            <person name="Deboy R.T."/>
            <person name="Mongodin E.F."/>
            <person name="Fouts D.E."/>
            <person name="Tailford L.E."/>
            <person name="Khouri H."/>
            <person name="Emerson J.B."/>
            <person name="Mohamoud Y."/>
            <person name="Watkins K."/>
            <person name="Henrissat B."/>
            <person name="Gilbert H.J."/>
            <person name="Nelson K.E."/>
        </authorList>
    </citation>
    <scope>NUCLEOTIDE SEQUENCE [LARGE SCALE GENOMIC DNA]</scope>
    <source>
        <strain evidence="2 3">Ueda107</strain>
    </source>
</reference>
<dbReference type="EMBL" id="CP000934">
    <property type="protein sequence ID" value="ACE83522.1"/>
    <property type="molecule type" value="Genomic_DNA"/>
</dbReference>
<protein>
    <submittedName>
        <fullName evidence="2">Putative membrane protein</fullName>
    </submittedName>
</protein>
<keyword evidence="1" id="KW-1133">Transmembrane helix</keyword>
<gene>
    <name evidence="2" type="ordered locus">CJA_1267</name>
</gene>
<dbReference type="Proteomes" id="UP000001036">
    <property type="component" value="Chromosome"/>
</dbReference>
<dbReference type="eggNOG" id="ENOG502ZAF9">
    <property type="taxonomic scope" value="Bacteria"/>
</dbReference>
<organism evidence="2 3">
    <name type="scientific">Cellvibrio japonicus (strain Ueda107)</name>
    <name type="common">Pseudomonas fluorescens subsp. cellulosa</name>
    <dbReference type="NCBI Taxonomy" id="498211"/>
    <lineage>
        <taxon>Bacteria</taxon>
        <taxon>Pseudomonadati</taxon>
        <taxon>Pseudomonadota</taxon>
        <taxon>Gammaproteobacteria</taxon>
        <taxon>Cellvibrionales</taxon>
        <taxon>Cellvibrionaceae</taxon>
        <taxon>Cellvibrio</taxon>
    </lineage>
</organism>
<proteinExistence type="predicted"/>
<dbReference type="OrthoDB" id="5611555at2"/>
<dbReference type="Gene3D" id="3.30.450.20">
    <property type="entry name" value="PAS domain"/>
    <property type="match status" value="1"/>
</dbReference>
<dbReference type="STRING" id="498211.CJA_1267"/>
<feature type="transmembrane region" description="Helical" evidence="1">
    <location>
        <begin position="280"/>
        <end position="301"/>
    </location>
</feature>
<dbReference type="HOGENOM" id="CLU_076079_0_0_6"/>